<dbReference type="InterPro" id="IPR050109">
    <property type="entry name" value="HTH-type_TetR-like_transc_reg"/>
</dbReference>
<dbReference type="EMBL" id="NTHN01000065">
    <property type="protein sequence ID" value="PBD20229.1"/>
    <property type="molecule type" value="Genomic_DNA"/>
</dbReference>
<dbReference type="PRINTS" id="PR00455">
    <property type="entry name" value="HTHTETR"/>
</dbReference>
<protein>
    <submittedName>
        <fullName evidence="5">TetR family transcriptional regulator</fullName>
    </submittedName>
    <submittedName>
        <fullName evidence="4">TetR/AcrR family transcriptional regulator</fullName>
    </submittedName>
</protein>
<dbReference type="OrthoDB" id="9816431at2"/>
<dbReference type="InterPro" id="IPR039536">
    <property type="entry name" value="TetR_C_Proteobacteria"/>
</dbReference>
<gene>
    <name evidence="4" type="ORF">CLG85_010785</name>
    <name evidence="5" type="ORF">CLG85_05155</name>
</gene>
<dbReference type="GO" id="GO:0000976">
    <property type="term" value="F:transcription cis-regulatory region binding"/>
    <property type="evidence" value="ECO:0007669"/>
    <property type="project" value="TreeGrafter"/>
</dbReference>
<dbReference type="AlphaFoldDB" id="A0A2A3K0I6"/>
<reference evidence="6" key="2">
    <citation type="submission" date="2023-07" db="EMBL/GenBank/DDBJ databases">
        <title>Yangia mangrovi SAOS 153D genome.</title>
        <authorList>
            <person name="Verma A."/>
            <person name="Pal Y."/>
            <person name="Sundharam S."/>
            <person name="Bisht B."/>
            <person name="Srinivasan K."/>
        </authorList>
    </citation>
    <scope>NUCLEOTIDE SEQUENCE [LARGE SCALE GENOMIC DNA]</scope>
    <source>
        <strain evidence="6">SAOS 153D</strain>
    </source>
</reference>
<dbReference type="PROSITE" id="PS50977">
    <property type="entry name" value="HTH_TETR_2"/>
    <property type="match status" value="1"/>
</dbReference>
<evidence type="ECO:0000259" key="3">
    <source>
        <dbReference type="PROSITE" id="PS50977"/>
    </source>
</evidence>
<proteinExistence type="predicted"/>
<keyword evidence="1 2" id="KW-0238">DNA-binding</keyword>
<name>A0A2A3K0I6_9RHOB</name>
<evidence type="ECO:0000313" key="6">
    <source>
        <dbReference type="Proteomes" id="UP000217448"/>
    </source>
</evidence>
<comment type="caution">
    <text evidence="5">The sequence shown here is derived from an EMBL/GenBank/DDBJ whole genome shotgun (WGS) entry which is preliminary data.</text>
</comment>
<evidence type="ECO:0000256" key="1">
    <source>
        <dbReference type="ARBA" id="ARBA00023125"/>
    </source>
</evidence>
<dbReference type="Gene3D" id="1.10.357.10">
    <property type="entry name" value="Tetracycline Repressor, domain 2"/>
    <property type="match status" value="1"/>
</dbReference>
<accession>A0A2A3K0I6</accession>
<dbReference type="EMBL" id="NTHN02000017">
    <property type="protein sequence ID" value="MCT4370774.1"/>
    <property type="molecule type" value="Genomic_DNA"/>
</dbReference>
<dbReference type="SUPFAM" id="SSF46689">
    <property type="entry name" value="Homeodomain-like"/>
    <property type="match status" value="1"/>
</dbReference>
<dbReference type="Pfam" id="PF00440">
    <property type="entry name" value="TetR_N"/>
    <property type="match status" value="1"/>
</dbReference>
<evidence type="ECO:0000313" key="5">
    <source>
        <dbReference type="EMBL" id="PBD20229.1"/>
    </source>
</evidence>
<sequence length="214" mass="23213">MDQKKRRRGRPRDASKKAAVLEAARRLLLTSGPDVTIDEIAAEAGVSKSTVYANFAGKEDLVEAVIRREAEGTIAEADFASLVDEIVTAETLVSFGLRYAGFVNNLDLVGWDRVIASLEAEAARSDLPGRFFELGPGRAQRLLETLLDKALADGLIQTTDTRLAADQLTGLWLGFANLEVKLGVRKPLAEAELQVRVRAGVEIFLNYYGPGAVI</sequence>
<reference evidence="4" key="3">
    <citation type="submission" date="2024-05" db="EMBL/GenBank/DDBJ databases">
        <title>Yangia mangrovi SAOS 153D genome.</title>
        <authorList>
            <person name="Verma A."/>
            <person name="Pal Y."/>
            <person name="Sundharam S."/>
            <person name="Bisht B."/>
            <person name="Srinivasan K."/>
        </authorList>
    </citation>
    <scope>NUCLEOTIDE SEQUENCE</scope>
    <source>
        <strain evidence="4">SAOS 153D</strain>
    </source>
</reference>
<evidence type="ECO:0000313" key="4">
    <source>
        <dbReference type="EMBL" id="MCT4370774.1"/>
    </source>
</evidence>
<dbReference type="PANTHER" id="PTHR30055:SF146">
    <property type="entry name" value="HTH-TYPE TRANSCRIPTIONAL DUAL REGULATOR CECR"/>
    <property type="match status" value="1"/>
</dbReference>
<dbReference type="InterPro" id="IPR009057">
    <property type="entry name" value="Homeodomain-like_sf"/>
</dbReference>
<organism evidence="5">
    <name type="scientific">Alloyangia mangrovi</name>
    <dbReference type="NCBI Taxonomy" id="1779329"/>
    <lineage>
        <taxon>Bacteria</taxon>
        <taxon>Pseudomonadati</taxon>
        <taxon>Pseudomonadota</taxon>
        <taxon>Alphaproteobacteria</taxon>
        <taxon>Rhodobacterales</taxon>
        <taxon>Roseobacteraceae</taxon>
        <taxon>Alloyangia</taxon>
    </lineage>
</organism>
<dbReference type="GO" id="GO:0003700">
    <property type="term" value="F:DNA-binding transcription factor activity"/>
    <property type="evidence" value="ECO:0007669"/>
    <property type="project" value="TreeGrafter"/>
</dbReference>
<feature type="DNA-binding region" description="H-T-H motif" evidence="2">
    <location>
        <begin position="36"/>
        <end position="55"/>
    </location>
</feature>
<dbReference type="InterPro" id="IPR001647">
    <property type="entry name" value="HTH_TetR"/>
</dbReference>
<dbReference type="Pfam" id="PF14246">
    <property type="entry name" value="TetR_C_7"/>
    <property type="match status" value="1"/>
</dbReference>
<dbReference type="Proteomes" id="UP000217448">
    <property type="component" value="Unassembled WGS sequence"/>
</dbReference>
<reference evidence="5" key="1">
    <citation type="submission" date="2017-09" db="EMBL/GenBank/DDBJ databases">
        <title>Yangia sp. SAOS 153D whole genome sequencing.</title>
        <authorList>
            <person name="Verma A."/>
            <person name="Krishnamurthi S."/>
        </authorList>
    </citation>
    <scope>NUCLEOTIDE SEQUENCE [LARGE SCALE GENOMIC DNA]</scope>
    <source>
        <strain evidence="5">SAOS 153D</strain>
    </source>
</reference>
<dbReference type="RefSeq" id="WP_095881290.1">
    <property type="nucleotide sequence ID" value="NZ_NTHN02000017.1"/>
</dbReference>
<feature type="domain" description="HTH tetR-type" evidence="3">
    <location>
        <begin position="14"/>
        <end position="73"/>
    </location>
</feature>
<dbReference type="PANTHER" id="PTHR30055">
    <property type="entry name" value="HTH-TYPE TRANSCRIPTIONAL REGULATOR RUTR"/>
    <property type="match status" value="1"/>
</dbReference>
<evidence type="ECO:0000256" key="2">
    <source>
        <dbReference type="PROSITE-ProRule" id="PRU00335"/>
    </source>
</evidence>
<keyword evidence="6" id="KW-1185">Reference proteome</keyword>